<keyword evidence="3" id="KW-0378">Hydrolase</keyword>
<dbReference type="InterPro" id="IPR032466">
    <property type="entry name" value="Metal_Hydrolase"/>
</dbReference>
<dbReference type="EMBL" id="SZVP01000004">
    <property type="protein sequence ID" value="TMM46095.1"/>
    <property type="molecule type" value="Genomic_DNA"/>
</dbReference>
<comment type="caution">
    <text evidence="5">The sequence shown here is derived from an EMBL/GenBank/DDBJ whole genome shotgun (WGS) entry which is preliminary data.</text>
</comment>
<name>A0A8H2JN31_9GAMM</name>
<dbReference type="PIRSF" id="PIRSF005902">
    <property type="entry name" value="DNase_TatD"/>
    <property type="match status" value="1"/>
</dbReference>
<dbReference type="SUPFAM" id="SSF51556">
    <property type="entry name" value="Metallo-dependent hydrolases"/>
    <property type="match status" value="1"/>
</dbReference>
<dbReference type="Proteomes" id="UP000307702">
    <property type="component" value="Unassembled WGS sequence"/>
</dbReference>
<comment type="similarity">
    <text evidence="1">Belongs to the metallo-dependent hydrolases superfamily. TatD-type hydrolase family.</text>
</comment>
<dbReference type="InterPro" id="IPR018228">
    <property type="entry name" value="DNase_TatD-rel_CS"/>
</dbReference>
<dbReference type="AlphaFoldDB" id="A0A8H2JN31"/>
<reference evidence="5 6" key="1">
    <citation type="submission" date="2019-05" db="EMBL/GenBank/DDBJ databases">
        <title>Colwellia ponticola sp. nov., isolated from seawater.</title>
        <authorList>
            <person name="Yoon J.-H."/>
        </authorList>
    </citation>
    <scope>NUCLEOTIDE SEQUENCE [LARGE SCALE GENOMIC DNA]</scope>
    <source>
        <strain evidence="5 6">OISW-25</strain>
    </source>
</reference>
<feature type="binding site" evidence="4">
    <location>
        <position position="145"/>
    </location>
    <ligand>
        <name>a divalent metal cation</name>
        <dbReference type="ChEBI" id="CHEBI:60240"/>
        <label>2</label>
    </ligand>
</feature>
<dbReference type="PROSITE" id="PS01091">
    <property type="entry name" value="TATD_3"/>
    <property type="match status" value="1"/>
</dbReference>
<evidence type="ECO:0000256" key="2">
    <source>
        <dbReference type="ARBA" id="ARBA00022723"/>
    </source>
</evidence>
<proteinExistence type="inferred from homology"/>
<dbReference type="CDD" id="cd01310">
    <property type="entry name" value="TatD_DNAse"/>
    <property type="match status" value="1"/>
</dbReference>
<dbReference type="InterPro" id="IPR001130">
    <property type="entry name" value="TatD-like"/>
</dbReference>
<dbReference type="FunFam" id="3.20.20.140:FF:000005">
    <property type="entry name" value="TatD family hydrolase"/>
    <property type="match status" value="1"/>
</dbReference>
<feature type="binding site" evidence="4">
    <location>
        <position position="7"/>
    </location>
    <ligand>
        <name>a divalent metal cation</name>
        <dbReference type="ChEBI" id="CHEBI:60240"/>
        <label>1</label>
    </ligand>
</feature>
<keyword evidence="2 4" id="KW-0479">Metal-binding</keyword>
<accession>A0A8H2JN31</accession>
<dbReference type="PANTHER" id="PTHR46124">
    <property type="entry name" value="D-AMINOACYL-TRNA DEACYLASE"/>
    <property type="match status" value="1"/>
</dbReference>
<feature type="binding site" evidence="4">
    <location>
        <position position="169"/>
    </location>
    <ligand>
        <name>a divalent metal cation</name>
        <dbReference type="ChEBI" id="CHEBI:60240"/>
        <label>2</label>
    </ligand>
</feature>
<dbReference type="GO" id="GO:0046872">
    <property type="term" value="F:metal ion binding"/>
    <property type="evidence" value="ECO:0007669"/>
    <property type="project" value="UniProtKB-KW"/>
</dbReference>
<feature type="binding site" evidence="4">
    <location>
        <position position="99"/>
    </location>
    <ligand>
        <name>a divalent metal cation</name>
        <dbReference type="ChEBI" id="CHEBI:60240"/>
        <label>1</label>
    </ligand>
</feature>
<feature type="binding site" evidence="4">
    <location>
        <position position="9"/>
    </location>
    <ligand>
        <name>a divalent metal cation</name>
        <dbReference type="ChEBI" id="CHEBI:60240"/>
        <label>1</label>
    </ligand>
</feature>
<keyword evidence="6" id="KW-1185">Reference proteome</keyword>
<feature type="binding site" evidence="4">
    <location>
        <position position="219"/>
    </location>
    <ligand>
        <name>a divalent metal cation</name>
        <dbReference type="ChEBI" id="CHEBI:60240"/>
        <label>1</label>
    </ligand>
</feature>
<evidence type="ECO:0000313" key="5">
    <source>
        <dbReference type="EMBL" id="TMM46095.1"/>
    </source>
</evidence>
<dbReference type="Pfam" id="PF01026">
    <property type="entry name" value="TatD_DNase"/>
    <property type="match status" value="1"/>
</dbReference>
<gene>
    <name evidence="5" type="ORF">FCS21_06670</name>
</gene>
<sequence>MQFSDSHCHLDDSAFTEQLPLLLAQCQQLAINRIIVPTIAPNKFTEVLNLAKEYHSNPIKIYPCLGIHPWFLQALDNDHLAQLSALVDKSRHEIVAIGEIGLDGAIAKNAPTHGQTTEENWAHQQHFFDYQLNLAKQQNLPVIVHHRQSHDKIMPFLRRYKLAKAGVIHGFSGSYQQAMSYIDLGFKLGIGSTITYSRAKKTINTVKRLPLESLVIETDAPSMPLSKEVLSNAISPYSESTTQGVKQGAENVTLPVNSPVNLIKIFEVLVTIRAESAEQIAQQLERNIAQLFFT</sequence>
<evidence type="ECO:0000313" key="6">
    <source>
        <dbReference type="Proteomes" id="UP000307702"/>
    </source>
</evidence>
<organism evidence="5 6">
    <name type="scientific">Colwellia ponticola</name>
    <dbReference type="NCBI Taxonomy" id="2304625"/>
    <lineage>
        <taxon>Bacteria</taxon>
        <taxon>Pseudomonadati</taxon>
        <taxon>Pseudomonadota</taxon>
        <taxon>Gammaproteobacteria</taxon>
        <taxon>Alteromonadales</taxon>
        <taxon>Colwelliaceae</taxon>
        <taxon>Colwellia</taxon>
    </lineage>
</organism>
<dbReference type="PANTHER" id="PTHR46124:SF3">
    <property type="entry name" value="HYDROLASE"/>
    <property type="match status" value="1"/>
</dbReference>
<evidence type="ECO:0000256" key="4">
    <source>
        <dbReference type="PIRSR" id="PIRSR005902-1"/>
    </source>
</evidence>
<evidence type="ECO:0000256" key="1">
    <source>
        <dbReference type="ARBA" id="ARBA00009275"/>
    </source>
</evidence>
<dbReference type="OrthoDB" id="9810005at2"/>
<evidence type="ECO:0000256" key="3">
    <source>
        <dbReference type="ARBA" id="ARBA00022801"/>
    </source>
</evidence>
<dbReference type="GO" id="GO:0005829">
    <property type="term" value="C:cytosol"/>
    <property type="evidence" value="ECO:0007669"/>
    <property type="project" value="TreeGrafter"/>
</dbReference>
<protein>
    <submittedName>
        <fullName evidence="5">TatD family deoxyribonuclease</fullName>
    </submittedName>
</protein>
<dbReference type="Gene3D" id="3.20.20.140">
    <property type="entry name" value="Metal-dependent hydrolases"/>
    <property type="match status" value="1"/>
</dbReference>
<dbReference type="GO" id="GO:0016788">
    <property type="term" value="F:hydrolase activity, acting on ester bonds"/>
    <property type="evidence" value="ECO:0007669"/>
    <property type="project" value="InterPro"/>
</dbReference>